<evidence type="ECO:0000313" key="3">
    <source>
        <dbReference type="Proteomes" id="UP000244005"/>
    </source>
</evidence>
<feature type="transmembrane region" description="Helical" evidence="1">
    <location>
        <begin position="57"/>
        <end position="76"/>
    </location>
</feature>
<dbReference type="Gramene" id="Mp2g03290.1">
    <property type="protein sequence ID" value="Mp2g03290.1.cds1"/>
    <property type="gene ID" value="Mp2g03290"/>
</dbReference>
<dbReference type="OrthoDB" id="1943890at2759"/>
<accession>A0A2R6WME3</accession>
<keyword evidence="1" id="KW-1133">Transmembrane helix</keyword>
<keyword evidence="1" id="KW-0472">Membrane</keyword>
<name>A0A2R6WME3_MARPO</name>
<dbReference type="PANTHER" id="PTHR34989:SF1">
    <property type="entry name" value="PROTEIN HDED"/>
    <property type="match status" value="1"/>
</dbReference>
<keyword evidence="1" id="KW-0812">Transmembrane</keyword>
<dbReference type="Proteomes" id="UP000244005">
    <property type="component" value="Unassembled WGS sequence"/>
</dbReference>
<sequence length="141" mass="15139">MQKVEKCSGGDHEVIIGVVSFHGESPIEIRIGEGCGDIAASSCAGQSPESLLHSFTAYYLFYLVGAVSIFIPFITGQGALNLLPWLLSFSGILALLQFSCVRKAPGSNAILLIATLHLTTDVWMLRRPRVSPAAVAYMIEV</sequence>
<dbReference type="EMBL" id="KZ772747">
    <property type="protein sequence ID" value="PTQ35002.1"/>
    <property type="molecule type" value="Genomic_DNA"/>
</dbReference>
<keyword evidence="3" id="KW-1185">Reference proteome</keyword>
<dbReference type="AlphaFoldDB" id="A0A2R6WME3"/>
<proteinExistence type="predicted"/>
<dbReference type="InterPro" id="IPR052712">
    <property type="entry name" value="Acid_resist_chaperone_HdeD"/>
</dbReference>
<dbReference type="PANTHER" id="PTHR34989">
    <property type="entry name" value="PROTEIN HDED"/>
    <property type="match status" value="1"/>
</dbReference>
<reference evidence="3" key="1">
    <citation type="journal article" date="2017" name="Cell">
        <title>Insights into land plant evolution garnered from the Marchantia polymorpha genome.</title>
        <authorList>
            <person name="Bowman J.L."/>
            <person name="Kohchi T."/>
            <person name="Yamato K.T."/>
            <person name="Jenkins J."/>
            <person name="Shu S."/>
            <person name="Ishizaki K."/>
            <person name="Yamaoka S."/>
            <person name="Nishihama R."/>
            <person name="Nakamura Y."/>
            <person name="Berger F."/>
            <person name="Adam C."/>
            <person name="Aki S.S."/>
            <person name="Althoff F."/>
            <person name="Araki T."/>
            <person name="Arteaga-Vazquez M.A."/>
            <person name="Balasubrmanian S."/>
            <person name="Barry K."/>
            <person name="Bauer D."/>
            <person name="Boehm C.R."/>
            <person name="Briginshaw L."/>
            <person name="Caballero-Perez J."/>
            <person name="Catarino B."/>
            <person name="Chen F."/>
            <person name="Chiyoda S."/>
            <person name="Chovatia M."/>
            <person name="Davies K.M."/>
            <person name="Delmans M."/>
            <person name="Demura T."/>
            <person name="Dierschke T."/>
            <person name="Dolan L."/>
            <person name="Dorantes-Acosta A.E."/>
            <person name="Eklund D.M."/>
            <person name="Florent S.N."/>
            <person name="Flores-Sandoval E."/>
            <person name="Fujiyama A."/>
            <person name="Fukuzawa H."/>
            <person name="Galik B."/>
            <person name="Grimanelli D."/>
            <person name="Grimwood J."/>
            <person name="Grossniklaus U."/>
            <person name="Hamada T."/>
            <person name="Haseloff J."/>
            <person name="Hetherington A.J."/>
            <person name="Higo A."/>
            <person name="Hirakawa Y."/>
            <person name="Hundley H.N."/>
            <person name="Ikeda Y."/>
            <person name="Inoue K."/>
            <person name="Inoue S.I."/>
            <person name="Ishida S."/>
            <person name="Jia Q."/>
            <person name="Kakita M."/>
            <person name="Kanazawa T."/>
            <person name="Kawai Y."/>
            <person name="Kawashima T."/>
            <person name="Kennedy M."/>
            <person name="Kinose K."/>
            <person name="Kinoshita T."/>
            <person name="Kohara Y."/>
            <person name="Koide E."/>
            <person name="Komatsu K."/>
            <person name="Kopischke S."/>
            <person name="Kubo M."/>
            <person name="Kyozuka J."/>
            <person name="Lagercrantz U."/>
            <person name="Lin S.S."/>
            <person name="Lindquist E."/>
            <person name="Lipzen A.M."/>
            <person name="Lu C.W."/>
            <person name="De Luna E."/>
            <person name="Martienssen R.A."/>
            <person name="Minamino N."/>
            <person name="Mizutani M."/>
            <person name="Mizutani M."/>
            <person name="Mochizuki N."/>
            <person name="Monte I."/>
            <person name="Mosher R."/>
            <person name="Nagasaki H."/>
            <person name="Nakagami H."/>
            <person name="Naramoto S."/>
            <person name="Nishitani K."/>
            <person name="Ohtani M."/>
            <person name="Okamoto T."/>
            <person name="Okumura M."/>
            <person name="Phillips J."/>
            <person name="Pollak B."/>
            <person name="Reinders A."/>
            <person name="Rovekamp M."/>
            <person name="Sano R."/>
            <person name="Sawa S."/>
            <person name="Schmid M.W."/>
            <person name="Shirakawa M."/>
            <person name="Solano R."/>
            <person name="Spunde A."/>
            <person name="Suetsugu N."/>
            <person name="Sugano S."/>
            <person name="Sugiyama A."/>
            <person name="Sun R."/>
            <person name="Suzuki Y."/>
            <person name="Takenaka M."/>
            <person name="Takezawa D."/>
            <person name="Tomogane H."/>
            <person name="Tsuzuki M."/>
            <person name="Ueda T."/>
            <person name="Umeda M."/>
            <person name="Ward J.M."/>
            <person name="Watanabe Y."/>
            <person name="Yazaki K."/>
            <person name="Yokoyama R."/>
            <person name="Yoshitake Y."/>
            <person name="Yotsui I."/>
            <person name="Zachgo S."/>
            <person name="Schmutz J."/>
        </authorList>
    </citation>
    <scope>NUCLEOTIDE SEQUENCE [LARGE SCALE GENOMIC DNA]</scope>
    <source>
        <strain evidence="3">Tak-1</strain>
    </source>
</reference>
<evidence type="ECO:0000256" key="1">
    <source>
        <dbReference type="SAM" id="Phobius"/>
    </source>
</evidence>
<evidence type="ECO:0000313" key="2">
    <source>
        <dbReference type="EMBL" id="PTQ35002.1"/>
    </source>
</evidence>
<gene>
    <name evidence="2" type="ORF">MARPO_0075s0090</name>
</gene>
<protein>
    <submittedName>
        <fullName evidence="2">Uncharacterized protein</fullName>
    </submittedName>
</protein>
<organism evidence="2 3">
    <name type="scientific">Marchantia polymorpha</name>
    <name type="common">Common liverwort</name>
    <name type="synonym">Marchantia aquatica</name>
    <dbReference type="NCBI Taxonomy" id="3197"/>
    <lineage>
        <taxon>Eukaryota</taxon>
        <taxon>Viridiplantae</taxon>
        <taxon>Streptophyta</taxon>
        <taxon>Embryophyta</taxon>
        <taxon>Marchantiophyta</taxon>
        <taxon>Marchantiopsida</taxon>
        <taxon>Marchantiidae</taxon>
        <taxon>Marchantiales</taxon>
        <taxon>Marchantiaceae</taxon>
        <taxon>Marchantia</taxon>
    </lineage>
</organism>